<evidence type="ECO:0000313" key="5">
    <source>
        <dbReference type="Proteomes" id="UP000659654"/>
    </source>
</evidence>
<evidence type="ECO:0000313" key="3">
    <source>
        <dbReference type="EMBL" id="CAG9101765.1"/>
    </source>
</evidence>
<evidence type="ECO:0000313" key="4">
    <source>
        <dbReference type="Proteomes" id="UP000095284"/>
    </source>
</evidence>
<keyword evidence="5" id="KW-1185">Reference proteome</keyword>
<sequence>MVALGLQRLDQLLVKIKRLVESAVELELSVQQTGRPEVQVQEDSAKLRKKLEDIKEALTNAVEQYEEADQK</sequence>
<proteinExistence type="predicted"/>
<dbReference type="Proteomes" id="UP000095284">
    <property type="component" value="Unplaced"/>
</dbReference>
<reference evidence="6" key="1">
    <citation type="submission" date="2016-11" db="UniProtKB">
        <authorList>
            <consortium name="WormBaseParasite"/>
        </authorList>
    </citation>
    <scope>IDENTIFICATION</scope>
</reference>
<dbReference type="Proteomes" id="UP000582659">
    <property type="component" value="Unassembled WGS sequence"/>
</dbReference>
<dbReference type="Proteomes" id="UP000659654">
    <property type="component" value="Unassembled WGS sequence"/>
</dbReference>
<evidence type="ECO:0000313" key="6">
    <source>
        <dbReference type="WBParaSite" id="BXY_1578600.1"/>
    </source>
</evidence>
<feature type="coiled-coil region" evidence="1">
    <location>
        <begin position="37"/>
        <end position="71"/>
    </location>
</feature>
<organism evidence="4 6">
    <name type="scientific">Bursaphelenchus xylophilus</name>
    <name type="common">Pinewood nematode worm</name>
    <name type="synonym">Aphelenchoides xylophilus</name>
    <dbReference type="NCBI Taxonomy" id="6326"/>
    <lineage>
        <taxon>Eukaryota</taxon>
        <taxon>Metazoa</taxon>
        <taxon>Ecdysozoa</taxon>
        <taxon>Nematoda</taxon>
        <taxon>Chromadorea</taxon>
        <taxon>Rhabditida</taxon>
        <taxon>Tylenchina</taxon>
        <taxon>Tylenchomorpha</taxon>
        <taxon>Aphelenchoidea</taxon>
        <taxon>Aphelenchoididae</taxon>
        <taxon>Bursaphelenchus</taxon>
    </lineage>
</organism>
<evidence type="ECO:0000256" key="1">
    <source>
        <dbReference type="SAM" id="Coils"/>
    </source>
</evidence>
<evidence type="ECO:0000313" key="2">
    <source>
        <dbReference type="EMBL" id="CAD5217839.1"/>
    </source>
</evidence>
<dbReference type="AlphaFoldDB" id="A0A1I7SRW9"/>
<name>A0A1I7SRW9_BURXY</name>
<dbReference type="SMR" id="A0A1I7SRW9"/>
<keyword evidence="1" id="KW-0175">Coiled coil</keyword>
<gene>
    <name evidence="2" type="ORF">BXYJ_LOCUS5232</name>
</gene>
<accession>A0A1I7SRW9</accession>
<protein>
    <submittedName>
        <fullName evidence="2">(pine wood nematode) hypothetical protein</fullName>
    </submittedName>
</protein>
<dbReference type="EMBL" id="CAJFCV020000002">
    <property type="protein sequence ID" value="CAG9101765.1"/>
    <property type="molecule type" value="Genomic_DNA"/>
</dbReference>
<reference evidence="3" key="2">
    <citation type="submission" date="2020-08" db="EMBL/GenBank/DDBJ databases">
        <authorList>
            <person name="Kikuchi T."/>
        </authorList>
    </citation>
    <scope>NUCLEOTIDE SEQUENCE</scope>
    <source>
        <strain evidence="2">Ka4C1</strain>
    </source>
</reference>
<dbReference type="EMBL" id="CAJFDI010000002">
    <property type="protein sequence ID" value="CAD5217839.1"/>
    <property type="molecule type" value="Genomic_DNA"/>
</dbReference>
<dbReference type="WBParaSite" id="BXY_1578600.1">
    <property type="protein sequence ID" value="BXY_1578600.1"/>
    <property type="gene ID" value="BXY_1578600"/>
</dbReference>